<dbReference type="PANTHER" id="PTHR30290:SF72">
    <property type="entry name" value="HTH-TYPE TRANSCRIPTIONAL REGULATOR SGRR"/>
    <property type="match status" value="1"/>
</dbReference>
<reference evidence="5" key="1">
    <citation type="submission" date="2016-10" db="EMBL/GenBank/DDBJ databases">
        <authorList>
            <person name="Varghese N."/>
            <person name="Submissions S."/>
        </authorList>
    </citation>
    <scope>NUCLEOTIDE SEQUENCE [LARGE SCALE GENOMIC DNA]</scope>
    <source>
        <strain evidence="5">DSM 21620</strain>
    </source>
</reference>
<evidence type="ECO:0000259" key="2">
    <source>
        <dbReference type="Pfam" id="PF00496"/>
    </source>
</evidence>
<dbReference type="Gene3D" id="3.10.105.10">
    <property type="entry name" value="Dipeptide-binding Protein, Domain 3"/>
    <property type="match status" value="1"/>
</dbReference>
<organism evidence="4 5">
    <name type="scientific">Terribacillus halophilus</name>
    <dbReference type="NCBI Taxonomy" id="361279"/>
    <lineage>
        <taxon>Bacteria</taxon>
        <taxon>Bacillati</taxon>
        <taxon>Bacillota</taxon>
        <taxon>Bacilli</taxon>
        <taxon>Bacillales</taxon>
        <taxon>Bacillaceae</taxon>
        <taxon>Terribacillus</taxon>
    </lineage>
</organism>
<dbReference type="InterPro" id="IPR000914">
    <property type="entry name" value="SBP_5_dom"/>
</dbReference>
<dbReference type="GO" id="GO:0015833">
    <property type="term" value="P:peptide transport"/>
    <property type="evidence" value="ECO:0007669"/>
    <property type="project" value="TreeGrafter"/>
</dbReference>
<proteinExistence type="predicted"/>
<accession>A0A1G6W9E0</accession>
<dbReference type="GO" id="GO:0003677">
    <property type="term" value="F:DNA binding"/>
    <property type="evidence" value="ECO:0007669"/>
    <property type="project" value="UniProtKB-KW"/>
</dbReference>
<dbReference type="STRING" id="361279.SAMN05421663_11553"/>
<name>A0A1G6W9E0_9BACI</name>
<dbReference type="Gene3D" id="3.40.190.10">
    <property type="entry name" value="Periplasmic binding protein-like II"/>
    <property type="match status" value="1"/>
</dbReference>
<evidence type="ECO:0000256" key="1">
    <source>
        <dbReference type="ARBA" id="ARBA00023125"/>
    </source>
</evidence>
<dbReference type="OrthoDB" id="5894719at2"/>
<sequence>MTIIEHYEMLYRELHCTDKVLEVKMAEISDILSCSVRNAKIIIRKLEALQWIEWVPGKGRGNCSTIKLLKDMDSIITEKAKALLSPNSIDSSLQFLMNQHVNKSVQQEFIDWVFRSYLNEATYAEENEIAKLQFPSYRPLPRLDPAKVCRRSENHMMRHIFSPLVVFKEDANEFHPHLAHHWKHNQDYTKWTFYLQKGVRFHNGKEMTADDVCYSFLRHRDGSSPYQWIVQNLSAVNSLHRYAVEFLFHKPCHIFLHLASCLGGSIVPASNDNAEEKQIGTGPYRIVENNEEKLKLKVFDDYFLRRPFLDEINLYFLPALYDNHTVLDSHISNQEMNFYHYPYIGRTIQSFEEYTFLDRGSKLLTLNLQKGLLAEDRMLRKAIYHFLAPEQIIKDLGGTRYKKASRLVEKFKNEDIFTSREVGRSALASSKYMGETLTLMSYQGAGNETDASWIQKKLLEEGINLHILICSYEQLQELPLEESDFLLGEHLTYENDLYTYLAAFNGNHSLLRYHLPQNVVFRLPEMSENERRTIRRLCELEDELNDEYGHIHLYKIKQFAFYPSYVKDVHFNSLGWIDFTKIWYEKED</sequence>
<keyword evidence="1 4" id="KW-0238">DNA-binding</keyword>
<keyword evidence="5" id="KW-1185">Reference proteome</keyword>
<dbReference type="InterPro" id="IPR025370">
    <property type="entry name" value="SgrR_HTH_N"/>
</dbReference>
<evidence type="ECO:0000259" key="3">
    <source>
        <dbReference type="Pfam" id="PF12793"/>
    </source>
</evidence>
<dbReference type="PANTHER" id="PTHR30290">
    <property type="entry name" value="PERIPLASMIC BINDING COMPONENT OF ABC TRANSPORTER"/>
    <property type="match status" value="1"/>
</dbReference>
<feature type="domain" description="Solute-binding protein family 5" evidence="2">
    <location>
        <begin position="173"/>
        <end position="504"/>
    </location>
</feature>
<dbReference type="Pfam" id="PF12793">
    <property type="entry name" value="SgrR_N"/>
    <property type="match status" value="1"/>
</dbReference>
<dbReference type="GO" id="GO:1904680">
    <property type="term" value="F:peptide transmembrane transporter activity"/>
    <property type="evidence" value="ECO:0007669"/>
    <property type="project" value="TreeGrafter"/>
</dbReference>
<evidence type="ECO:0000313" key="5">
    <source>
        <dbReference type="Proteomes" id="UP000198666"/>
    </source>
</evidence>
<dbReference type="Proteomes" id="UP000198666">
    <property type="component" value="Unassembled WGS sequence"/>
</dbReference>
<dbReference type="SUPFAM" id="SSF53850">
    <property type="entry name" value="Periplasmic binding protein-like II"/>
    <property type="match status" value="1"/>
</dbReference>
<evidence type="ECO:0000313" key="4">
    <source>
        <dbReference type="EMBL" id="SDD62560.1"/>
    </source>
</evidence>
<dbReference type="RefSeq" id="WP_093728652.1">
    <property type="nucleotide sequence ID" value="NZ_FMZB01000015.1"/>
</dbReference>
<gene>
    <name evidence="4" type="ORF">SAMN05421663_11553</name>
</gene>
<dbReference type="InterPro" id="IPR039424">
    <property type="entry name" value="SBP_5"/>
</dbReference>
<dbReference type="AlphaFoldDB" id="A0A1G6W9E0"/>
<dbReference type="Pfam" id="PF00496">
    <property type="entry name" value="SBP_bac_5"/>
    <property type="match status" value="1"/>
</dbReference>
<dbReference type="EMBL" id="FMZB01000015">
    <property type="protein sequence ID" value="SDD62560.1"/>
    <property type="molecule type" value="Genomic_DNA"/>
</dbReference>
<feature type="domain" description="Transcriptional regulator SgrR N-terminal HTH" evidence="3">
    <location>
        <begin position="5"/>
        <end position="105"/>
    </location>
</feature>
<protein>
    <submittedName>
        <fullName evidence="4">DNA-binding transcriptional regulator SgrR of sgrS sRNA, contains a MarR-type HTH domain and a solute-binding domain</fullName>
    </submittedName>
</protein>